<dbReference type="AlphaFoldDB" id="A0A8T3E1F6"/>
<dbReference type="Proteomes" id="UP000829720">
    <property type="component" value="Unassembled WGS sequence"/>
</dbReference>
<evidence type="ECO:0000313" key="3">
    <source>
        <dbReference type="Proteomes" id="UP000829720"/>
    </source>
</evidence>
<reference evidence="2" key="1">
    <citation type="submission" date="2021-01" db="EMBL/GenBank/DDBJ databases">
        <authorList>
            <person name="Zahm M."/>
            <person name="Roques C."/>
            <person name="Cabau C."/>
            <person name="Klopp C."/>
            <person name="Donnadieu C."/>
            <person name="Jouanno E."/>
            <person name="Lampietro C."/>
            <person name="Louis A."/>
            <person name="Herpin A."/>
            <person name="Echchiki A."/>
            <person name="Berthelot C."/>
            <person name="Parey E."/>
            <person name="Roest-Crollius H."/>
            <person name="Braasch I."/>
            <person name="Postlethwait J."/>
            <person name="Bobe J."/>
            <person name="Montfort J."/>
            <person name="Bouchez O."/>
            <person name="Begum T."/>
            <person name="Mejri S."/>
            <person name="Adams A."/>
            <person name="Chen W.-J."/>
            <person name="Guiguen Y."/>
        </authorList>
    </citation>
    <scope>NUCLEOTIDE SEQUENCE</scope>
    <source>
        <tissue evidence="2">Blood</tissue>
    </source>
</reference>
<organism evidence="2 3">
    <name type="scientific">Albula goreensis</name>
    <dbReference type="NCBI Taxonomy" id="1534307"/>
    <lineage>
        <taxon>Eukaryota</taxon>
        <taxon>Metazoa</taxon>
        <taxon>Chordata</taxon>
        <taxon>Craniata</taxon>
        <taxon>Vertebrata</taxon>
        <taxon>Euteleostomi</taxon>
        <taxon>Actinopterygii</taxon>
        <taxon>Neopterygii</taxon>
        <taxon>Teleostei</taxon>
        <taxon>Albuliformes</taxon>
        <taxon>Albulidae</taxon>
        <taxon>Albula</taxon>
    </lineage>
</organism>
<feature type="signal peptide" evidence="1">
    <location>
        <begin position="1"/>
        <end position="18"/>
    </location>
</feature>
<proteinExistence type="predicted"/>
<dbReference type="EMBL" id="JAERUA010000003">
    <property type="protein sequence ID" value="KAI1902076.1"/>
    <property type="molecule type" value="Genomic_DNA"/>
</dbReference>
<feature type="chain" id="PRO_5035862416" evidence="1">
    <location>
        <begin position="19"/>
        <end position="152"/>
    </location>
</feature>
<accession>A0A8T3E1F6</accession>
<keyword evidence="1" id="KW-0732">Signal</keyword>
<evidence type="ECO:0000313" key="2">
    <source>
        <dbReference type="EMBL" id="KAI1902076.1"/>
    </source>
</evidence>
<protein>
    <submittedName>
        <fullName evidence="2">Uncharacterized protein</fullName>
    </submittedName>
</protein>
<gene>
    <name evidence="2" type="ORF">AGOR_G00040990</name>
</gene>
<name>A0A8T3E1F6_9TELE</name>
<keyword evidence="3" id="KW-1185">Reference proteome</keyword>
<comment type="caution">
    <text evidence="2">The sequence shown here is derived from an EMBL/GenBank/DDBJ whole genome shotgun (WGS) entry which is preliminary data.</text>
</comment>
<evidence type="ECO:0000256" key="1">
    <source>
        <dbReference type="SAM" id="SignalP"/>
    </source>
</evidence>
<sequence>MSHTTLILLLSTAPLLICTEEQNRYHQLTAEQKKIVDTAIGIVHKQTRKHVNFVGFLKENPDREYYEFHLRPTLCEKNGENTHREDCKFGTPVLRINCAICNDLRESSIHCVQQTKAKEAETIRTTECSHKTGESSSLSHRADKPPECLGCF</sequence>